<reference evidence="3" key="1">
    <citation type="submission" date="2023-07" db="EMBL/GenBank/DDBJ databases">
        <title>Functional and genomic diversity of the sorghum phyllosphere microbiome.</title>
        <authorList>
            <person name="Shade A."/>
        </authorList>
    </citation>
    <scope>NUCLEOTIDE SEQUENCE</scope>
    <source>
        <strain evidence="3">SORGH_AS_1067</strain>
    </source>
</reference>
<sequence>MDFPDTHAERTPDKVAYELGATQVTYAELVDDSIRIANLLRERGIADGDVVAILLPNVVGLLEVAWAAQRSGLRYTAIAERLTVNEIAYILADSGARALFTATSHAAVAAAALAEVDRPVAAFTVDGPAAGHEDVFEELRPLLAAQPARPTGPEREGVDLLYSSGTTGRPKGVAATLPNAPLGTAPGTAPFLQATWGFDADTVYLSPAPLYHAAPLRTSMTVQRFGGSVVVMPKFDAAEALRLVEARRVTHTQMVPTMFVRMLQLPEEVRAAADLSSLRAVIHAAAPCPPDVKRAMIDWVGPIVDEYYSCTEAILLTVIRSAEALERPGSVGRAVLGTPHVLDADGNELPPGEHGTIWSEGGLDFSYLNAPEKTAATRDERGWRTVGDLGYVDADGYLYLSDRREDLVLVGGVNVYPQEAENVLVAHPDVADAAVFGVSHPEYGAEVRAVVQLRPGLDPSRERAEALLEHVRERLTRVKCPRTLDFTEELPRTPTGKLLRRVLKEQYAAG</sequence>
<dbReference type="Gene3D" id="3.40.50.12780">
    <property type="entry name" value="N-terminal domain of ligase-like"/>
    <property type="match status" value="1"/>
</dbReference>
<dbReference type="InterPro" id="IPR045851">
    <property type="entry name" value="AMP-bd_C_sf"/>
</dbReference>
<dbReference type="PANTHER" id="PTHR24096:SF323">
    <property type="entry name" value="BLR3536 PROTEIN"/>
    <property type="match status" value="1"/>
</dbReference>
<organism evidence="3 4">
    <name type="scientific">Nocardioides zeae</name>
    <dbReference type="NCBI Taxonomy" id="1457234"/>
    <lineage>
        <taxon>Bacteria</taxon>
        <taxon>Bacillati</taxon>
        <taxon>Actinomycetota</taxon>
        <taxon>Actinomycetes</taxon>
        <taxon>Propionibacteriales</taxon>
        <taxon>Nocardioidaceae</taxon>
        <taxon>Nocardioides</taxon>
    </lineage>
</organism>
<dbReference type="SUPFAM" id="SSF56801">
    <property type="entry name" value="Acetyl-CoA synthetase-like"/>
    <property type="match status" value="1"/>
</dbReference>
<feature type="domain" description="AMP-dependent synthetase/ligase" evidence="1">
    <location>
        <begin position="6"/>
        <end position="361"/>
    </location>
</feature>
<protein>
    <submittedName>
        <fullName evidence="3">Long-chain acyl-CoA synthetase</fullName>
        <ecNumber evidence="3">6.2.1.3</ecNumber>
    </submittedName>
</protein>
<accession>A0AAJ1U5Q8</accession>
<dbReference type="Pfam" id="PF13193">
    <property type="entry name" value="AMP-binding_C"/>
    <property type="match status" value="1"/>
</dbReference>
<dbReference type="Pfam" id="PF00501">
    <property type="entry name" value="AMP-binding"/>
    <property type="match status" value="1"/>
</dbReference>
<evidence type="ECO:0000259" key="2">
    <source>
        <dbReference type="Pfam" id="PF13193"/>
    </source>
</evidence>
<dbReference type="InterPro" id="IPR020845">
    <property type="entry name" value="AMP-binding_CS"/>
</dbReference>
<feature type="domain" description="AMP-binding enzyme C-terminal" evidence="2">
    <location>
        <begin position="419"/>
        <end position="497"/>
    </location>
</feature>
<dbReference type="RefSeq" id="WP_307204197.1">
    <property type="nucleotide sequence ID" value="NZ_JAUTAN010000001.1"/>
</dbReference>
<dbReference type="InterPro" id="IPR025110">
    <property type="entry name" value="AMP-bd_C"/>
</dbReference>
<comment type="caution">
    <text evidence="3">The sequence shown here is derived from an EMBL/GenBank/DDBJ whole genome shotgun (WGS) entry which is preliminary data.</text>
</comment>
<dbReference type="AlphaFoldDB" id="A0AAJ1U5Q8"/>
<name>A0AAJ1U5Q8_9ACTN</name>
<dbReference type="InterPro" id="IPR042099">
    <property type="entry name" value="ANL_N_sf"/>
</dbReference>
<dbReference type="InterPro" id="IPR000873">
    <property type="entry name" value="AMP-dep_synth/lig_dom"/>
</dbReference>
<dbReference type="EMBL" id="JAUTAN010000001">
    <property type="protein sequence ID" value="MDQ1106485.1"/>
    <property type="molecule type" value="Genomic_DNA"/>
</dbReference>
<dbReference type="Proteomes" id="UP001239215">
    <property type="component" value="Unassembled WGS sequence"/>
</dbReference>
<dbReference type="Gene3D" id="3.30.300.30">
    <property type="match status" value="1"/>
</dbReference>
<evidence type="ECO:0000313" key="3">
    <source>
        <dbReference type="EMBL" id="MDQ1106485.1"/>
    </source>
</evidence>
<proteinExistence type="predicted"/>
<dbReference type="PANTHER" id="PTHR24096">
    <property type="entry name" value="LONG-CHAIN-FATTY-ACID--COA LIGASE"/>
    <property type="match status" value="1"/>
</dbReference>
<evidence type="ECO:0000313" key="4">
    <source>
        <dbReference type="Proteomes" id="UP001239215"/>
    </source>
</evidence>
<dbReference type="EC" id="6.2.1.3" evidence="3"/>
<keyword evidence="3" id="KW-0436">Ligase</keyword>
<gene>
    <name evidence="3" type="ORF">QE405_003769</name>
</gene>
<dbReference type="GO" id="GO:0004467">
    <property type="term" value="F:long-chain fatty acid-CoA ligase activity"/>
    <property type="evidence" value="ECO:0007669"/>
    <property type="project" value="UniProtKB-EC"/>
</dbReference>
<dbReference type="PROSITE" id="PS00455">
    <property type="entry name" value="AMP_BINDING"/>
    <property type="match status" value="1"/>
</dbReference>
<evidence type="ECO:0000259" key="1">
    <source>
        <dbReference type="Pfam" id="PF00501"/>
    </source>
</evidence>